<comment type="subcellular location">
    <subcellularLocation>
        <location evidence="1">Nucleus</location>
    </subcellularLocation>
</comment>
<dbReference type="Pfam" id="PF00319">
    <property type="entry name" value="SRF-TF"/>
    <property type="match status" value="1"/>
</dbReference>
<dbReference type="GO" id="GO:0005634">
    <property type="term" value="C:nucleus"/>
    <property type="evidence" value="ECO:0007669"/>
    <property type="project" value="UniProtKB-SubCell"/>
</dbReference>
<protein>
    <submittedName>
        <fullName evidence="9">Transcription factor</fullName>
    </submittedName>
</protein>
<evidence type="ECO:0000313" key="9">
    <source>
        <dbReference type="EMBL" id="BAA25246.1"/>
    </source>
</evidence>
<name>O65801_CERRI</name>
<evidence type="ECO:0000256" key="3">
    <source>
        <dbReference type="ARBA" id="ARBA00023125"/>
    </source>
</evidence>
<dbReference type="GO" id="GO:0000977">
    <property type="term" value="F:RNA polymerase II transcription regulatory region sequence-specific DNA binding"/>
    <property type="evidence" value="ECO:0007669"/>
    <property type="project" value="InterPro"/>
</dbReference>
<dbReference type="AlphaFoldDB" id="O65801"/>
<dbReference type="SMART" id="SM00432">
    <property type="entry name" value="MADS"/>
    <property type="match status" value="1"/>
</dbReference>
<dbReference type="InterPro" id="IPR002487">
    <property type="entry name" value="TF_Kbox"/>
</dbReference>
<sequence length="313" mass="35051">MAMPCSDIDLLDSDNDNVDDQHISLELRQVHEDTDDGSHDEPRELSLLNHESNLCKIVNSKGKGAEAGNSLLPSTGTSRGKIQIRRIENTTSRQVTFSKRRNGLLKKAHELSVLCDAEIALIIFSSTGKLFEYSSSRGIKKILERYKRCSGILQDVGGTVIRDVEYWKQEAERLKERLTYMEEIQRNMLGESLGSLQIKDLQNLEAKLDSGLYKIRGAKTQLMARQVQELQKKEQILLQQNEALRAKLAELSCLQAPVSGLTTATTSQDVQESSSGRGSRQRETSLSAAETTLQLASHNEQTFLLRAVPHMRL</sequence>
<proteinExistence type="evidence at transcript level"/>
<evidence type="ECO:0000259" key="8">
    <source>
        <dbReference type="PROSITE" id="PS51297"/>
    </source>
</evidence>
<evidence type="ECO:0000256" key="4">
    <source>
        <dbReference type="ARBA" id="ARBA00023163"/>
    </source>
</evidence>
<dbReference type="Pfam" id="PF01486">
    <property type="entry name" value="K-box"/>
    <property type="match status" value="1"/>
</dbReference>
<dbReference type="FunFam" id="3.40.1810.10:FF:000003">
    <property type="entry name" value="MADS-box transcription factor MADS-MC"/>
    <property type="match status" value="1"/>
</dbReference>
<keyword evidence="3" id="KW-0238">DNA-binding</keyword>
<feature type="domain" description="MADS-box" evidence="7">
    <location>
        <begin position="77"/>
        <end position="137"/>
    </location>
</feature>
<evidence type="ECO:0000256" key="1">
    <source>
        <dbReference type="ARBA" id="ARBA00004123"/>
    </source>
</evidence>
<dbReference type="InterPro" id="IPR002100">
    <property type="entry name" value="TF_MADSbox"/>
</dbReference>
<dbReference type="CDD" id="cd00265">
    <property type="entry name" value="MADS_MEF2_like"/>
    <property type="match status" value="1"/>
</dbReference>
<evidence type="ECO:0000256" key="6">
    <source>
        <dbReference type="SAM" id="MobiDB-lite"/>
    </source>
</evidence>
<dbReference type="GO" id="GO:0046983">
    <property type="term" value="F:protein dimerization activity"/>
    <property type="evidence" value="ECO:0007669"/>
    <property type="project" value="InterPro"/>
</dbReference>
<dbReference type="PROSITE" id="PS51297">
    <property type="entry name" value="K_BOX"/>
    <property type="match status" value="1"/>
</dbReference>
<dbReference type="EMBL" id="D89671">
    <property type="protein sequence ID" value="BAA25246.1"/>
    <property type="molecule type" value="mRNA"/>
</dbReference>
<dbReference type="PANTHER" id="PTHR48019">
    <property type="entry name" value="SERUM RESPONSE FACTOR HOMOLOG"/>
    <property type="match status" value="1"/>
</dbReference>
<dbReference type="GO" id="GO:0045944">
    <property type="term" value="P:positive regulation of transcription by RNA polymerase II"/>
    <property type="evidence" value="ECO:0007669"/>
    <property type="project" value="InterPro"/>
</dbReference>
<evidence type="ECO:0000256" key="2">
    <source>
        <dbReference type="ARBA" id="ARBA00023015"/>
    </source>
</evidence>
<dbReference type="GO" id="GO:0003700">
    <property type="term" value="F:DNA-binding transcription factor activity"/>
    <property type="evidence" value="ECO:0007669"/>
    <property type="project" value="InterPro"/>
</dbReference>
<dbReference type="PROSITE" id="PS50066">
    <property type="entry name" value="MADS_BOX_2"/>
    <property type="match status" value="1"/>
</dbReference>
<dbReference type="PROSITE" id="PS00350">
    <property type="entry name" value="MADS_BOX_1"/>
    <property type="match status" value="1"/>
</dbReference>
<accession>O65801</accession>
<evidence type="ECO:0000256" key="5">
    <source>
        <dbReference type="ARBA" id="ARBA00023242"/>
    </source>
</evidence>
<feature type="region of interest" description="Disordered" evidence="6">
    <location>
        <begin position="263"/>
        <end position="288"/>
    </location>
</feature>
<dbReference type="PRINTS" id="PR00404">
    <property type="entry name" value="MADSDOMAIN"/>
</dbReference>
<dbReference type="InterPro" id="IPR033896">
    <property type="entry name" value="MEF2-like_N"/>
</dbReference>
<keyword evidence="5" id="KW-0539">Nucleus</keyword>
<dbReference type="InterPro" id="IPR050142">
    <property type="entry name" value="MADS-box/MEF2_TF"/>
</dbReference>
<dbReference type="Gene3D" id="3.40.1810.10">
    <property type="entry name" value="Transcription factor, MADS-box"/>
    <property type="match status" value="1"/>
</dbReference>
<evidence type="ECO:0000259" key="7">
    <source>
        <dbReference type="PROSITE" id="PS50066"/>
    </source>
</evidence>
<dbReference type="InterPro" id="IPR036879">
    <property type="entry name" value="TF_MADSbox_sf"/>
</dbReference>
<keyword evidence="2" id="KW-0805">Transcription regulation</keyword>
<reference evidence="9" key="1">
    <citation type="journal article" date="1997" name="Shokubutsu Chiri Bunrui Kenkyu">
        <title>Isolation and phylogenetic analysis of MADS genes from the fern Ceratopteris richardii.</title>
        <authorList>
            <person name="Kofuji R."/>
            <person name="Yamaguchi K."/>
        </authorList>
    </citation>
    <scope>NUCLEOTIDE SEQUENCE</scope>
    <source>
        <strain evidence="9">Hn</strain>
    </source>
</reference>
<organism evidence="9">
    <name type="scientific">Ceratopteris richardii</name>
    <name type="common">Triangle waterfern</name>
    <dbReference type="NCBI Taxonomy" id="49495"/>
    <lineage>
        <taxon>Eukaryota</taxon>
        <taxon>Viridiplantae</taxon>
        <taxon>Streptophyta</taxon>
        <taxon>Embryophyta</taxon>
        <taxon>Tracheophyta</taxon>
        <taxon>Polypodiopsida</taxon>
        <taxon>Polypodiidae</taxon>
        <taxon>Polypodiales</taxon>
        <taxon>Pteridineae</taxon>
        <taxon>Pteridaceae</taxon>
        <taxon>Parkerioideae</taxon>
        <taxon>Ceratopteris</taxon>
    </lineage>
</organism>
<gene>
    <name evidence="9" type="primary">CerMADS2</name>
</gene>
<feature type="domain" description="K-box" evidence="8">
    <location>
        <begin position="164"/>
        <end position="254"/>
    </location>
</feature>
<dbReference type="SUPFAM" id="SSF55455">
    <property type="entry name" value="SRF-like"/>
    <property type="match status" value="1"/>
</dbReference>
<keyword evidence="4" id="KW-0804">Transcription</keyword>